<dbReference type="Proteomes" id="UP000748308">
    <property type="component" value="Unassembled WGS sequence"/>
</dbReference>
<evidence type="ECO:0000313" key="3">
    <source>
        <dbReference type="Proteomes" id="UP000748308"/>
    </source>
</evidence>
<organism evidence="2 3">
    <name type="scientific">Eiseniibacteriota bacterium</name>
    <dbReference type="NCBI Taxonomy" id="2212470"/>
    <lineage>
        <taxon>Bacteria</taxon>
        <taxon>Candidatus Eiseniibacteriota</taxon>
    </lineage>
</organism>
<dbReference type="EMBL" id="VGIY01000019">
    <property type="protein sequence ID" value="MBM3316523.1"/>
    <property type="molecule type" value="Genomic_DNA"/>
</dbReference>
<name>A0A937X623_UNCEI</name>
<protein>
    <recommendedName>
        <fullName evidence="4">DUF2007 domain-containing protein</fullName>
    </recommendedName>
</protein>
<evidence type="ECO:0000313" key="2">
    <source>
        <dbReference type="EMBL" id="MBM3316523.1"/>
    </source>
</evidence>
<gene>
    <name evidence="2" type="ORF">FJY75_01595</name>
</gene>
<sequence>MAAPRTPSSLGVDVTDRNGTGGAGTEDGNGGEYGHLHSEKGLPAGPGDGALEWLDLWPVHDAADEDSAIHLQALLRSAGIAARVRSAQVPGFDGVFAMAVGFWGQVLVPKSDVLRARQILDALGEPPRATPSPGHPR</sequence>
<evidence type="ECO:0008006" key="4">
    <source>
        <dbReference type="Google" id="ProtNLM"/>
    </source>
</evidence>
<dbReference type="AlphaFoldDB" id="A0A937X623"/>
<accession>A0A937X623</accession>
<feature type="compositionally biased region" description="Gly residues" evidence="1">
    <location>
        <begin position="19"/>
        <end position="33"/>
    </location>
</feature>
<evidence type="ECO:0000256" key="1">
    <source>
        <dbReference type="SAM" id="MobiDB-lite"/>
    </source>
</evidence>
<proteinExistence type="predicted"/>
<comment type="caution">
    <text evidence="2">The sequence shown here is derived from an EMBL/GenBank/DDBJ whole genome shotgun (WGS) entry which is preliminary data.</text>
</comment>
<reference evidence="2" key="1">
    <citation type="submission" date="2019-03" db="EMBL/GenBank/DDBJ databases">
        <title>Lake Tanganyika Metagenome-Assembled Genomes (MAGs).</title>
        <authorList>
            <person name="Tran P."/>
        </authorList>
    </citation>
    <scope>NUCLEOTIDE SEQUENCE</scope>
    <source>
        <strain evidence="2">M_DeepCast_400m_m2_100</strain>
    </source>
</reference>
<feature type="region of interest" description="Disordered" evidence="1">
    <location>
        <begin position="1"/>
        <end position="45"/>
    </location>
</feature>